<organism evidence="1 2">
    <name type="scientific">Pseudomonas fluorescens</name>
    <dbReference type="NCBI Taxonomy" id="294"/>
    <lineage>
        <taxon>Bacteria</taxon>
        <taxon>Pseudomonadati</taxon>
        <taxon>Pseudomonadota</taxon>
        <taxon>Gammaproteobacteria</taxon>
        <taxon>Pseudomonadales</taxon>
        <taxon>Pseudomonadaceae</taxon>
        <taxon>Pseudomonas</taxon>
    </lineage>
</organism>
<dbReference type="AlphaFoldDB" id="A0A159ZV89"/>
<dbReference type="EMBL" id="CP015225">
    <property type="protein sequence ID" value="AMZ69932.1"/>
    <property type="molecule type" value="Genomic_DNA"/>
</dbReference>
<proteinExistence type="predicted"/>
<protein>
    <submittedName>
        <fullName evidence="1">Uncharacterized protein</fullName>
    </submittedName>
</protein>
<reference evidence="1 2" key="2">
    <citation type="journal article" date="2018" name="Nature">
        <title>Mutant phenotypes for thousands of bacterial genes of unknown function.</title>
        <authorList>
            <person name="Price M.N."/>
            <person name="Wetmore K.M."/>
            <person name="Waters R.J."/>
            <person name="Callaghan M."/>
            <person name="Ray J."/>
            <person name="Liu H."/>
            <person name="Kuehl J.V."/>
            <person name="Melnyk R.A."/>
            <person name="Lamson J.S."/>
            <person name="Suh Y."/>
            <person name="Carlson H.K."/>
            <person name="Esquivel Z."/>
            <person name="Sadeeshkumar H."/>
            <person name="Chakraborty R."/>
            <person name="Zane G.M."/>
            <person name="Rubin B.E."/>
            <person name="Wall J.D."/>
            <person name="Visel A."/>
            <person name="Bristow J."/>
            <person name="Blow M.J."/>
            <person name="Arkin A.P."/>
            <person name="Deutschbauer A.M."/>
        </authorList>
    </citation>
    <scope>NUCLEOTIDE SEQUENCE [LARGE SCALE GENOMIC DNA]</scope>
    <source>
        <strain evidence="1 2">FW300-N2E2</strain>
    </source>
</reference>
<gene>
    <name evidence="1" type="ORF">TK06_02040</name>
</gene>
<dbReference type="Proteomes" id="UP000076083">
    <property type="component" value="Chromosome"/>
</dbReference>
<accession>A0A159ZV89</accession>
<sequence>MYREIHTHRGHQFPDGFKTRFCSRFQHLIKAFTINSGIFGDFIDTFSFCDLGQRMNKTLCVIGFHTFSQISRYSFWGIEKTRSLVTSRTGSAEAKDRHILRIEFVAHVIDLSGHQESLWLS</sequence>
<name>A0A159ZV89_PSEFL</name>
<evidence type="ECO:0000313" key="2">
    <source>
        <dbReference type="Proteomes" id="UP000076083"/>
    </source>
</evidence>
<reference evidence="2" key="1">
    <citation type="submission" date="2016-04" db="EMBL/GenBank/DDBJ databases">
        <authorList>
            <person name="Ray J."/>
            <person name="Price M."/>
            <person name="Deutschbauer A."/>
        </authorList>
    </citation>
    <scope>NUCLEOTIDE SEQUENCE [LARGE SCALE GENOMIC DNA]</scope>
    <source>
        <strain evidence="2">FW300-N2E2</strain>
    </source>
</reference>
<evidence type="ECO:0000313" key="1">
    <source>
        <dbReference type="EMBL" id="AMZ69932.1"/>
    </source>
</evidence>